<dbReference type="Proteomes" id="UP001062443">
    <property type="component" value="Unassembled WGS sequence"/>
</dbReference>
<dbReference type="PANTHER" id="PTHR33336:SF15">
    <property type="entry name" value="ABM DOMAIN-CONTAINING PROTEIN"/>
    <property type="match status" value="1"/>
</dbReference>
<feature type="domain" description="ABM" evidence="1">
    <location>
        <begin position="5"/>
        <end position="95"/>
    </location>
</feature>
<comment type="caution">
    <text evidence="2">The sequence shown here is derived from an EMBL/GenBank/DDBJ whole genome shotgun (WGS) entry which is preliminary data.</text>
</comment>
<reference evidence="2" key="1">
    <citation type="submission" date="2013-04" db="EMBL/GenBank/DDBJ databases">
        <title>The genome sequencing project of 58 acetic acid bacteria.</title>
        <authorList>
            <person name="Okamoto-Kainuma A."/>
            <person name="Ishikawa M."/>
            <person name="Umino S."/>
            <person name="Koizumi Y."/>
            <person name="Shiwa Y."/>
            <person name="Yoshikawa H."/>
            <person name="Matsutani M."/>
            <person name="Matsushita K."/>
        </authorList>
    </citation>
    <scope>NUCLEOTIDE SEQUENCE</scope>
    <source>
        <strain evidence="2">NBRC 106556</strain>
    </source>
</reference>
<keyword evidence="3" id="KW-1185">Reference proteome</keyword>
<sequence length="100" mass="11350">MLQTVHVVAIVSVAPENAPELQEELARCLRDTQMEDGCISYQISRDVEKEGRFTAVEQWISRSAFETHLKTPHFQSLAALLQRLDAQLELMQLEPLEAAE</sequence>
<dbReference type="RefSeq" id="WP_068173638.1">
    <property type="nucleotide sequence ID" value="NZ_BAQB01000020.1"/>
</dbReference>
<dbReference type="PROSITE" id="PS51725">
    <property type="entry name" value="ABM"/>
    <property type="match status" value="1"/>
</dbReference>
<accession>A0ABQ0QJT4</accession>
<name>A0ABQ0QJT4_9PROT</name>
<organism evidence="2 3">
    <name type="scientific">Neokomagataea tanensis NBRC 106556</name>
    <dbReference type="NCBI Taxonomy" id="1223519"/>
    <lineage>
        <taxon>Bacteria</taxon>
        <taxon>Pseudomonadati</taxon>
        <taxon>Pseudomonadota</taxon>
        <taxon>Alphaproteobacteria</taxon>
        <taxon>Acetobacterales</taxon>
        <taxon>Acetobacteraceae</taxon>
        <taxon>Neokomagataea</taxon>
    </lineage>
</organism>
<dbReference type="SUPFAM" id="SSF54909">
    <property type="entry name" value="Dimeric alpha+beta barrel"/>
    <property type="match status" value="1"/>
</dbReference>
<dbReference type="Gene3D" id="3.30.70.100">
    <property type="match status" value="1"/>
</dbReference>
<dbReference type="EMBL" id="BAQB01000020">
    <property type="protein sequence ID" value="GBR47340.1"/>
    <property type="molecule type" value="Genomic_DNA"/>
</dbReference>
<evidence type="ECO:0000259" key="1">
    <source>
        <dbReference type="PROSITE" id="PS51725"/>
    </source>
</evidence>
<dbReference type="PANTHER" id="PTHR33336">
    <property type="entry name" value="QUINOL MONOOXYGENASE YGIN-RELATED"/>
    <property type="match status" value="1"/>
</dbReference>
<protein>
    <recommendedName>
        <fullName evidence="1">ABM domain-containing protein</fullName>
    </recommendedName>
</protein>
<evidence type="ECO:0000313" key="3">
    <source>
        <dbReference type="Proteomes" id="UP001062443"/>
    </source>
</evidence>
<proteinExistence type="predicted"/>
<dbReference type="InterPro" id="IPR050744">
    <property type="entry name" value="AI-2_Isomerase_LsrG"/>
</dbReference>
<dbReference type="InterPro" id="IPR007138">
    <property type="entry name" value="ABM_dom"/>
</dbReference>
<dbReference type="InterPro" id="IPR011008">
    <property type="entry name" value="Dimeric_a/b-barrel"/>
</dbReference>
<gene>
    <name evidence="2" type="ORF">AA106556_1419</name>
</gene>
<dbReference type="Pfam" id="PF03992">
    <property type="entry name" value="ABM"/>
    <property type="match status" value="1"/>
</dbReference>
<evidence type="ECO:0000313" key="2">
    <source>
        <dbReference type="EMBL" id="GBR47340.1"/>
    </source>
</evidence>